<keyword evidence="2" id="KW-1185">Reference proteome</keyword>
<accession>A0AA38M1Q1</accession>
<sequence>MNEVPQFFAIMGFAPIYTNDAFAPNGYCVLPNHVDNSLDTDYGYQIVHSAVGTLKSVSRDFKRYSRYYARSTKIGSQALNLKARRSEKNYSDDARNEVLSEEKTNKILICLTQNDL</sequence>
<comment type="caution">
    <text evidence="1">The sequence shown here is derived from an EMBL/GenBank/DDBJ whole genome shotgun (WGS) entry which is preliminary data.</text>
</comment>
<dbReference type="EMBL" id="JALNTZ010000010">
    <property type="protein sequence ID" value="KAJ3640520.1"/>
    <property type="molecule type" value="Genomic_DNA"/>
</dbReference>
<reference evidence="1" key="1">
    <citation type="journal article" date="2023" name="G3 (Bethesda)">
        <title>Whole genome assemblies of Zophobas morio and Tenebrio molitor.</title>
        <authorList>
            <person name="Kaur S."/>
            <person name="Stinson S.A."/>
            <person name="diCenzo G.C."/>
        </authorList>
    </citation>
    <scope>NUCLEOTIDE SEQUENCE</scope>
    <source>
        <strain evidence="1">QUZm001</strain>
    </source>
</reference>
<evidence type="ECO:0000313" key="2">
    <source>
        <dbReference type="Proteomes" id="UP001168821"/>
    </source>
</evidence>
<dbReference type="Proteomes" id="UP001168821">
    <property type="component" value="Unassembled WGS sequence"/>
</dbReference>
<evidence type="ECO:0000313" key="1">
    <source>
        <dbReference type="EMBL" id="KAJ3640520.1"/>
    </source>
</evidence>
<organism evidence="1 2">
    <name type="scientific">Zophobas morio</name>
    <dbReference type="NCBI Taxonomy" id="2755281"/>
    <lineage>
        <taxon>Eukaryota</taxon>
        <taxon>Metazoa</taxon>
        <taxon>Ecdysozoa</taxon>
        <taxon>Arthropoda</taxon>
        <taxon>Hexapoda</taxon>
        <taxon>Insecta</taxon>
        <taxon>Pterygota</taxon>
        <taxon>Neoptera</taxon>
        <taxon>Endopterygota</taxon>
        <taxon>Coleoptera</taxon>
        <taxon>Polyphaga</taxon>
        <taxon>Cucujiformia</taxon>
        <taxon>Tenebrionidae</taxon>
        <taxon>Zophobas</taxon>
    </lineage>
</organism>
<protein>
    <submittedName>
        <fullName evidence="1">Uncharacterized protein</fullName>
    </submittedName>
</protein>
<gene>
    <name evidence="1" type="ORF">Zmor_003813</name>
</gene>
<name>A0AA38M1Q1_9CUCU</name>
<dbReference type="AlphaFoldDB" id="A0AA38M1Q1"/>
<proteinExistence type="predicted"/>